<proteinExistence type="inferred from homology"/>
<evidence type="ECO:0000313" key="2">
    <source>
        <dbReference type="EMBL" id="GGJ23865.1"/>
    </source>
</evidence>
<comment type="caution">
    <text evidence="2">The sequence shown here is derived from an EMBL/GenBank/DDBJ whole genome shotgun (WGS) entry which is preliminary data.</text>
</comment>
<dbReference type="Gene3D" id="3.40.190.150">
    <property type="entry name" value="Bordetella uptake gene, domain 1"/>
    <property type="match status" value="1"/>
</dbReference>
<sequence length="327" mass="34462">MHRIATSRRALLGASIAPLLAPRLARGQGAYPGNRPVSLVIPYAAGGIPDVFGTAITQGLQERLGGTFVMDHKPGASTTLGTRQVARARPDGAALVFAGNATFTITPFVLRSAGYDPAKDFTWIGLTGIAVYLFVANPRWASLEQILAAAKQRPNEISYATWGVGSSAHLGTFDLARRAGVEMIHVPYNGTAAGLIDVSTGRVDFMLTTLAPAKPHIEGGRVRALGIATAERFRALPDLPTVAEQGFPGYLVPNWTGVAAPAGLPDTIAGPLDAALASTFSDERLLARLEPLGITASPTGSRYMREQVARDFAENADLVRRAGITPE</sequence>
<dbReference type="SUPFAM" id="SSF53850">
    <property type="entry name" value="Periplasmic binding protein-like II"/>
    <property type="match status" value="1"/>
</dbReference>
<gene>
    <name evidence="2" type="ORF">GCM10011320_33950</name>
</gene>
<keyword evidence="3" id="KW-1185">Reference proteome</keyword>
<dbReference type="PIRSF" id="PIRSF017082">
    <property type="entry name" value="YflP"/>
    <property type="match status" value="1"/>
</dbReference>
<dbReference type="AlphaFoldDB" id="A0A917NS90"/>
<accession>A0A917NS90</accession>
<name>A0A917NS90_9PROT</name>
<protein>
    <submittedName>
        <fullName evidence="2">Exported protein</fullName>
    </submittedName>
</protein>
<dbReference type="PANTHER" id="PTHR42928:SF5">
    <property type="entry name" value="BLR1237 PROTEIN"/>
    <property type="match status" value="1"/>
</dbReference>
<dbReference type="Pfam" id="PF03401">
    <property type="entry name" value="TctC"/>
    <property type="match status" value="1"/>
</dbReference>
<dbReference type="InterPro" id="IPR005064">
    <property type="entry name" value="BUG"/>
</dbReference>
<dbReference type="InterPro" id="IPR042100">
    <property type="entry name" value="Bug_dom1"/>
</dbReference>
<dbReference type="Proteomes" id="UP000661507">
    <property type="component" value="Unassembled WGS sequence"/>
</dbReference>
<organism evidence="2 3">
    <name type="scientific">Neoroseomonas lacus</name>
    <dbReference type="NCBI Taxonomy" id="287609"/>
    <lineage>
        <taxon>Bacteria</taxon>
        <taxon>Pseudomonadati</taxon>
        <taxon>Pseudomonadota</taxon>
        <taxon>Alphaproteobacteria</taxon>
        <taxon>Acetobacterales</taxon>
        <taxon>Acetobacteraceae</taxon>
        <taxon>Neoroseomonas</taxon>
    </lineage>
</organism>
<dbReference type="PANTHER" id="PTHR42928">
    <property type="entry name" value="TRICARBOXYLATE-BINDING PROTEIN"/>
    <property type="match status" value="1"/>
</dbReference>
<dbReference type="Gene3D" id="3.40.190.10">
    <property type="entry name" value="Periplasmic binding protein-like II"/>
    <property type="match status" value="1"/>
</dbReference>
<dbReference type="RefSeq" id="WP_188968704.1">
    <property type="nucleotide sequence ID" value="NZ_BMKW01000008.1"/>
</dbReference>
<dbReference type="CDD" id="cd07012">
    <property type="entry name" value="PBP2_Bug_TTT"/>
    <property type="match status" value="1"/>
</dbReference>
<evidence type="ECO:0000313" key="3">
    <source>
        <dbReference type="Proteomes" id="UP000661507"/>
    </source>
</evidence>
<comment type="similarity">
    <text evidence="1">Belongs to the UPF0065 (bug) family.</text>
</comment>
<reference evidence="2" key="2">
    <citation type="submission" date="2020-09" db="EMBL/GenBank/DDBJ databases">
        <authorList>
            <person name="Sun Q."/>
            <person name="Zhou Y."/>
        </authorList>
    </citation>
    <scope>NUCLEOTIDE SEQUENCE</scope>
    <source>
        <strain evidence="2">CGMCC 1.3617</strain>
    </source>
</reference>
<evidence type="ECO:0000256" key="1">
    <source>
        <dbReference type="ARBA" id="ARBA00006987"/>
    </source>
</evidence>
<dbReference type="EMBL" id="BMKW01000008">
    <property type="protein sequence ID" value="GGJ23865.1"/>
    <property type="molecule type" value="Genomic_DNA"/>
</dbReference>
<reference evidence="2" key="1">
    <citation type="journal article" date="2014" name="Int. J. Syst. Evol. Microbiol.">
        <title>Complete genome sequence of Corynebacterium casei LMG S-19264T (=DSM 44701T), isolated from a smear-ripened cheese.</title>
        <authorList>
            <consortium name="US DOE Joint Genome Institute (JGI-PGF)"/>
            <person name="Walter F."/>
            <person name="Albersmeier A."/>
            <person name="Kalinowski J."/>
            <person name="Ruckert C."/>
        </authorList>
    </citation>
    <scope>NUCLEOTIDE SEQUENCE</scope>
    <source>
        <strain evidence="2">CGMCC 1.3617</strain>
    </source>
</reference>